<gene>
    <name evidence="2" type="ORF">ACE1CA_30600</name>
</gene>
<reference evidence="2 3" key="1">
    <citation type="submission" date="2024-09" db="EMBL/GenBank/DDBJ databases">
        <title>Floridaenema gen nov. (Aerosakkonemataceae, Aerosakkonematales ord. nov., Cyanobacteria) from benthic tropical and subtropical fresh waters, with the description of four new species.</title>
        <authorList>
            <person name="Moretto J.A."/>
            <person name="Berthold D.E."/>
            <person name="Lefler F.W."/>
            <person name="Huang I.-S."/>
            <person name="Laughinghouse H. IV."/>
        </authorList>
    </citation>
    <scope>NUCLEOTIDE SEQUENCE [LARGE SCALE GENOMIC DNA]</scope>
    <source>
        <strain evidence="2 3">BLCC-F167</strain>
    </source>
</reference>
<evidence type="ECO:0000313" key="2">
    <source>
        <dbReference type="EMBL" id="MFB2838860.1"/>
    </source>
</evidence>
<keyword evidence="3" id="KW-1185">Reference proteome</keyword>
<evidence type="ECO:0000259" key="1">
    <source>
        <dbReference type="PROSITE" id="PS51664"/>
    </source>
</evidence>
<dbReference type="PANTHER" id="PTHR37809">
    <property type="entry name" value="RIBOSOMAL PROTEIN S12 METHYLTHIOTRANSFERASE ACCESSORY FACTOR YCAO"/>
    <property type="match status" value="1"/>
</dbReference>
<dbReference type="PANTHER" id="PTHR37809:SF1">
    <property type="entry name" value="RIBOSOMAL PROTEIN S12 METHYLTHIOTRANSFERASE ACCESSORY FACTOR YCAO"/>
    <property type="match status" value="1"/>
</dbReference>
<dbReference type="EMBL" id="JBHFNT010000282">
    <property type="protein sequence ID" value="MFB2838860.1"/>
    <property type="molecule type" value="Genomic_DNA"/>
</dbReference>
<name>A0ABV4WUW5_9CYAN</name>
<comment type="caution">
    <text evidence="2">The sequence shown here is derived from an EMBL/GenBank/DDBJ whole genome shotgun (WGS) entry which is preliminary data.</text>
</comment>
<dbReference type="PROSITE" id="PS51664">
    <property type="entry name" value="YCAO"/>
    <property type="match status" value="1"/>
</dbReference>
<proteinExistence type="predicted"/>
<feature type="domain" description="YcaO" evidence="1">
    <location>
        <begin position="66"/>
        <end position="160"/>
    </location>
</feature>
<sequence>MEILNKGYINGTHRLISPEQTLANISHHLPAMGITRCANVTGLDRIGIPVYCSIKPRSRMVQIHNGKGLFTIAAKVSALMEAIEVFHYENPSNELKRTCLKRIQDNGETVIHPHSLPLCFSNNYFSDNFIIDWAKGENLLTEEEVWIPGSAAYIASLNEL</sequence>
<accession>A0ABV4WUW5</accession>
<protein>
    <submittedName>
        <fullName evidence="2">YcaO-like family protein</fullName>
    </submittedName>
</protein>
<dbReference type="Pfam" id="PF02624">
    <property type="entry name" value="YcaO"/>
    <property type="match status" value="1"/>
</dbReference>
<dbReference type="NCBIfam" id="TIGR00702">
    <property type="entry name" value="YcaO-type kinase domain"/>
    <property type="match status" value="1"/>
</dbReference>
<evidence type="ECO:0000313" key="3">
    <source>
        <dbReference type="Proteomes" id="UP001576780"/>
    </source>
</evidence>
<organism evidence="2 3">
    <name type="scientific">Floridaenema evergladense BLCC-F167</name>
    <dbReference type="NCBI Taxonomy" id="3153639"/>
    <lineage>
        <taxon>Bacteria</taxon>
        <taxon>Bacillati</taxon>
        <taxon>Cyanobacteriota</taxon>
        <taxon>Cyanophyceae</taxon>
        <taxon>Oscillatoriophycideae</taxon>
        <taxon>Aerosakkonematales</taxon>
        <taxon>Aerosakkonemataceae</taxon>
        <taxon>Floridanema</taxon>
        <taxon>Floridanema evergladense</taxon>
    </lineage>
</organism>
<dbReference type="InterPro" id="IPR003776">
    <property type="entry name" value="YcaO-like_dom"/>
</dbReference>
<dbReference type="Proteomes" id="UP001576780">
    <property type="component" value="Unassembled WGS sequence"/>
</dbReference>
<dbReference type="RefSeq" id="WP_413281157.1">
    <property type="nucleotide sequence ID" value="NZ_JBHFNT010000282.1"/>
</dbReference>